<keyword evidence="3" id="KW-1185">Reference proteome</keyword>
<dbReference type="Pfam" id="PF12937">
    <property type="entry name" value="F-box-like"/>
    <property type="match status" value="1"/>
</dbReference>
<sequence>MKRNEINKSGHRISIHDINGSTSCEGGLVEKLPVEVIGEILSCVGVARDVIRASLTCRKWREAYLKHLRTLSFNVADDDRVYRELPISDLEMLITETLYQSPGLRRLSILMDDKHDFMAATVVGWLMFARKNLTELFYKVRTSNPINVLATFGRQRLETFSLSDYIIDGAEPKFKPFPCLTSLSLTRVRISVEGLNRLLLAFPKLERAELSDIFLWALSDDDHSPEITVKLSCPTLKTLSLSYLQPMDLILENGGIEYLHVQRCCFGSFKVNGSKNLRHFNMSYTKVQVLKIEDGDNLESLEIISSDVTESNLFPMKINPPQLKTFRIWGTNIFVRGKGLVVDLQQLSVCSPQLSHLAIFYYEEPSYDFTFGSLEKVGVLEVGWEWDYIDGFFEWTEKVLKCCPNVGKLIVHGIVPKEALVPCPSKYLEDFGAYTSSMLETMRKYQHIQVQFVYKYQGEFSAYL</sequence>
<dbReference type="InterPro" id="IPR036047">
    <property type="entry name" value="F-box-like_dom_sf"/>
</dbReference>
<comment type="caution">
    <text evidence="2">The sequence shown here is derived from an EMBL/GenBank/DDBJ whole genome shotgun (WGS) entry which is preliminary data.</text>
</comment>
<dbReference type="InterPro" id="IPR032675">
    <property type="entry name" value="LRR_dom_sf"/>
</dbReference>
<dbReference type="SUPFAM" id="SSF52058">
    <property type="entry name" value="L domain-like"/>
    <property type="match status" value="1"/>
</dbReference>
<accession>A0A328DMX7</accession>
<protein>
    <recommendedName>
        <fullName evidence="1">F-box domain-containing protein</fullName>
    </recommendedName>
</protein>
<dbReference type="Gene3D" id="3.80.10.10">
    <property type="entry name" value="Ribonuclease Inhibitor"/>
    <property type="match status" value="1"/>
</dbReference>
<dbReference type="Proteomes" id="UP000249390">
    <property type="component" value="Unassembled WGS sequence"/>
</dbReference>
<organism evidence="2 3">
    <name type="scientific">Cuscuta australis</name>
    <dbReference type="NCBI Taxonomy" id="267555"/>
    <lineage>
        <taxon>Eukaryota</taxon>
        <taxon>Viridiplantae</taxon>
        <taxon>Streptophyta</taxon>
        <taxon>Embryophyta</taxon>
        <taxon>Tracheophyta</taxon>
        <taxon>Spermatophyta</taxon>
        <taxon>Magnoliopsida</taxon>
        <taxon>eudicotyledons</taxon>
        <taxon>Gunneridae</taxon>
        <taxon>Pentapetalae</taxon>
        <taxon>asterids</taxon>
        <taxon>lamiids</taxon>
        <taxon>Solanales</taxon>
        <taxon>Convolvulaceae</taxon>
        <taxon>Cuscuteae</taxon>
        <taxon>Cuscuta</taxon>
        <taxon>Cuscuta subgen. Grammica</taxon>
        <taxon>Cuscuta sect. Cleistogrammica</taxon>
    </lineage>
</organism>
<dbReference type="SMART" id="SM00256">
    <property type="entry name" value="FBOX"/>
    <property type="match status" value="1"/>
</dbReference>
<dbReference type="InterPro" id="IPR001810">
    <property type="entry name" value="F-box_dom"/>
</dbReference>
<proteinExistence type="predicted"/>
<dbReference type="PANTHER" id="PTHR31639">
    <property type="entry name" value="F-BOX PROTEIN-LIKE"/>
    <property type="match status" value="1"/>
</dbReference>
<feature type="domain" description="F-box" evidence="1">
    <location>
        <begin position="32"/>
        <end position="73"/>
    </location>
</feature>
<name>A0A328DMX7_9ASTE</name>
<reference evidence="2 3" key="1">
    <citation type="submission" date="2018-06" db="EMBL/GenBank/DDBJ databases">
        <title>The Genome of Cuscuta australis (Dodder) Provides Insight into the Evolution of Plant Parasitism.</title>
        <authorList>
            <person name="Liu H."/>
        </authorList>
    </citation>
    <scope>NUCLEOTIDE SEQUENCE [LARGE SCALE GENOMIC DNA]</scope>
    <source>
        <strain evidence="3">cv. Yunnan</strain>
        <tissue evidence="2">Vines</tissue>
    </source>
</reference>
<evidence type="ECO:0000259" key="1">
    <source>
        <dbReference type="SMART" id="SM00256"/>
    </source>
</evidence>
<dbReference type="EMBL" id="NQVE01000129">
    <property type="protein sequence ID" value="RAL45669.1"/>
    <property type="molecule type" value="Genomic_DNA"/>
</dbReference>
<dbReference type="SUPFAM" id="SSF81383">
    <property type="entry name" value="F-box domain"/>
    <property type="match status" value="1"/>
</dbReference>
<evidence type="ECO:0000313" key="3">
    <source>
        <dbReference type="Proteomes" id="UP000249390"/>
    </source>
</evidence>
<dbReference type="Gene3D" id="1.20.1280.50">
    <property type="match status" value="1"/>
</dbReference>
<dbReference type="AlphaFoldDB" id="A0A328DMX7"/>
<gene>
    <name evidence="2" type="ORF">DM860_009533</name>
</gene>
<dbReference type="PANTHER" id="PTHR31639:SF256">
    <property type="entry name" value="OS07G0242900 PROTEIN"/>
    <property type="match status" value="1"/>
</dbReference>
<evidence type="ECO:0000313" key="2">
    <source>
        <dbReference type="EMBL" id="RAL45669.1"/>
    </source>
</evidence>